<dbReference type="Ensembl" id="ENSXETT00000121268">
    <property type="protein sequence ID" value="ENSXETP00000111817"/>
    <property type="gene ID" value="ENSXETG00000038888"/>
</dbReference>
<dbReference type="PROSITE" id="PS50853">
    <property type="entry name" value="FN3"/>
    <property type="match status" value="1"/>
</dbReference>
<dbReference type="GO" id="GO:0004896">
    <property type="term" value="F:cytokine receptor activity"/>
    <property type="evidence" value="ECO:0007669"/>
    <property type="project" value="InterPro"/>
</dbReference>
<dbReference type="InterPro" id="IPR013783">
    <property type="entry name" value="Ig-like_fold"/>
</dbReference>
<reference evidence="16" key="1">
    <citation type="journal article" date="2010" name="Science">
        <title>The genome of the Western clawed frog Xenopus tropicalis.</title>
        <authorList>
            <person name="Hellsten U."/>
            <person name="Harland R.M."/>
            <person name="Gilchrist M.J."/>
            <person name="Hendrix D."/>
            <person name="Jurka J."/>
            <person name="Kapitonov V."/>
            <person name="Ovcharenko I."/>
            <person name="Putnam N.H."/>
            <person name="Shu S."/>
            <person name="Taher L."/>
            <person name="Blitz I.L."/>
            <person name="Blumberg B."/>
            <person name="Dichmann D.S."/>
            <person name="Dubchak I."/>
            <person name="Amaya E."/>
            <person name="Detter J.C."/>
            <person name="Fletcher R."/>
            <person name="Gerhard D.S."/>
            <person name="Goodstein D."/>
            <person name="Graves T."/>
            <person name="Grigoriev I.V."/>
            <person name="Grimwood J."/>
            <person name="Kawashima T."/>
            <person name="Lindquist E."/>
            <person name="Lucas S.M."/>
            <person name="Mead P.E."/>
            <person name="Mitros T."/>
            <person name="Ogino H."/>
            <person name="Ohta Y."/>
            <person name="Poliakov A.V."/>
            <person name="Pollet N."/>
            <person name="Robert J."/>
            <person name="Salamov A."/>
            <person name="Sater A.K."/>
            <person name="Schmutz J."/>
            <person name="Terry A."/>
            <person name="Vize P.D."/>
            <person name="Warren W.C."/>
            <person name="Wells D."/>
            <person name="Wills A."/>
            <person name="Wilson R.K."/>
            <person name="Zimmerman L.B."/>
            <person name="Zorn A.M."/>
            <person name="Grainger R."/>
            <person name="Grammer T."/>
            <person name="Khokha M.K."/>
            <person name="Richardson P.M."/>
            <person name="Rokhsar D.S."/>
        </authorList>
    </citation>
    <scope>NUCLEOTIDE SEQUENCE [LARGE SCALE GENOMIC DNA]</scope>
    <source>
        <strain evidence="16">Nigerian</strain>
    </source>
</reference>
<comment type="similarity">
    <text evidence="2">Belongs to the type I cytokine receptor family. Type 2 subfamily.</text>
</comment>
<reference evidence="16" key="2">
    <citation type="submission" date="2021-03" db="UniProtKB">
        <authorList>
            <consortium name="Ensembl"/>
        </authorList>
    </citation>
    <scope>IDENTIFICATION</scope>
</reference>
<feature type="compositionally biased region" description="Polar residues" evidence="13">
    <location>
        <begin position="605"/>
        <end position="615"/>
    </location>
</feature>
<dbReference type="Pfam" id="PF00041">
    <property type="entry name" value="fn3"/>
    <property type="match status" value="1"/>
</dbReference>
<evidence type="ECO:0000256" key="9">
    <source>
        <dbReference type="ARBA" id="ARBA00023136"/>
    </source>
</evidence>
<keyword evidence="3" id="KW-1003">Cell membrane</keyword>
<keyword evidence="5 14" id="KW-0812">Transmembrane</keyword>
<dbReference type="SMART" id="SM00060">
    <property type="entry name" value="FN3"/>
    <property type="match status" value="2"/>
</dbReference>
<dbReference type="PANTHER" id="PTHR23036:SF194">
    <property type="entry name" value="FIBRONECTIN TYPE-III DOMAIN-CONTAINING PROTEIN"/>
    <property type="match status" value="1"/>
</dbReference>
<dbReference type="InterPro" id="IPR036116">
    <property type="entry name" value="FN3_sf"/>
</dbReference>
<evidence type="ECO:0000256" key="6">
    <source>
        <dbReference type="ARBA" id="ARBA00022729"/>
    </source>
</evidence>
<accession>A0A803JUX2</accession>
<keyword evidence="12" id="KW-0325">Glycoprotein</keyword>
<evidence type="ECO:0000313" key="16">
    <source>
        <dbReference type="Ensembl" id="ENSXETP00000111817"/>
    </source>
</evidence>
<dbReference type="InterPro" id="IPR050379">
    <property type="entry name" value="Type-I_Cytokine_Rcpt"/>
</dbReference>
<feature type="region of interest" description="Disordered" evidence="13">
    <location>
        <begin position="605"/>
        <end position="627"/>
    </location>
</feature>
<organism evidence="16">
    <name type="scientific">Xenopus tropicalis</name>
    <name type="common">Western clawed frog</name>
    <name type="synonym">Silurana tropicalis</name>
    <dbReference type="NCBI Taxonomy" id="8364"/>
    <lineage>
        <taxon>Eukaryota</taxon>
        <taxon>Metazoa</taxon>
        <taxon>Chordata</taxon>
        <taxon>Craniata</taxon>
        <taxon>Vertebrata</taxon>
        <taxon>Euteleostomi</taxon>
        <taxon>Amphibia</taxon>
        <taxon>Batrachia</taxon>
        <taxon>Anura</taxon>
        <taxon>Pipoidea</taxon>
        <taxon>Pipidae</taxon>
        <taxon>Xenopodinae</taxon>
        <taxon>Xenopus</taxon>
        <taxon>Silurana</taxon>
    </lineage>
</organism>
<dbReference type="PANTHER" id="PTHR23036">
    <property type="entry name" value="CYTOKINE RECEPTOR"/>
    <property type="match status" value="1"/>
</dbReference>
<proteinExistence type="inferred from homology"/>
<dbReference type="CDD" id="cd00063">
    <property type="entry name" value="FN3"/>
    <property type="match status" value="1"/>
</dbReference>
<dbReference type="InParanoid" id="A0A803JUX2"/>
<dbReference type="SUPFAM" id="SSF49265">
    <property type="entry name" value="Fibronectin type III"/>
    <property type="match status" value="1"/>
</dbReference>
<dbReference type="AlphaFoldDB" id="A0A803JUX2"/>
<dbReference type="InterPro" id="IPR003529">
    <property type="entry name" value="Hematopoietin_rcpt_Gp130_CS"/>
</dbReference>
<evidence type="ECO:0000256" key="8">
    <source>
        <dbReference type="ARBA" id="ARBA00022989"/>
    </source>
</evidence>
<keyword evidence="9 14" id="KW-0472">Membrane</keyword>
<dbReference type="PROSITE" id="PS01353">
    <property type="entry name" value="HEMATOPO_REC_L_F2"/>
    <property type="match status" value="1"/>
</dbReference>
<keyword evidence="8 14" id="KW-1133">Transmembrane helix</keyword>
<name>A0A803JUX2_XENTR</name>
<feature type="domain" description="Fibronectin type-III" evidence="15">
    <location>
        <begin position="422"/>
        <end position="517"/>
    </location>
</feature>
<feature type="transmembrane region" description="Helical" evidence="14">
    <location>
        <begin position="521"/>
        <end position="543"/>
    </location>
</feature>
<evidence type="ECO:0000256" key="12">
    <source>
        <dbReference type="ARBA" id="ARBA00023180"/>
    </source>
</evidence>
<comment type="subcellular location">
    <subcellularLocation>
        <location evidence="1">Cell membrane</location>
        <topology evidence="1">Single-pass type I membrane protein</topology>
    </subcellularLocation>
</comment>
<keyword evidence="10" id="KW-1015">Disulfide bond</keyword>
<evidence type="ECO:0000256" key="14">
    <source>
        <dbReference type="SAM" id="Phobius"/>
    </source>
</evidence>
<protein>
    <recommendedName>
        <fullName evidence="15">Fibronectin type-III domain-containing protein</fullName>
    </recommendedName>
</protein>
<evidence type="ECO:0000256" key="3">
    <source>
        <dbReference type="ARBA" id="ARBA00022475"/>
    </source>
</evidence>
<dbReference type="GeneTree" id="ENSGT00940000167247"/>
<keyword evidence="7" id="KW-0677">Repeat</keyword>
<keyword evidence="6" id="KW-0732">Signal</keyword>
<dbReference type="GO" id="GO:0005886">
    <property type="term" value="C:plasma membrane"/>
    <property type="evidence" value="ECO:0007669"/>
    <property type="project" value="UniProtKB-SubCell"/>
</dbReference>
<evidence type="ECO:0000256" key="5">
    <source>
        <dbReference type="ARBA" id="ARBA00022692"/>
    </source>
</evidence>
<evidence type="ECO:0000256" key="13">
    <source>
        <dbReference type="SAM" id="MobiDB-lite"/>
    </source>
</evidence>
<dbReference type="Gene3D" id="2.60.40.10">
    <property type="entry name" value="Immunoglobulins"/>
    <property type="match status" value="1"/>
</dbReference>
<evidence type="ECO:0000259" key="15">
    <source>
        <dbReference type="PROSITE" id="PS50853"/>
    </source>
</evidence>
<dbReference type="Bgee" id="ENSXETG00000038888">
    <property type="expression patterns" value="Expressed in male organism and 1 other cell type or tissue"/>
</dbReference>
<sequence>MNSCIISRKKLQLIGIILSLGMFKQGLMCKFSQCTTLPGQRNVTMCEGKEFSAWNEKLFCSMAFKHNKINSIDCSWIPNPSSLPINNTVYLTWAETTDCRKCTTTSSAVRIKNSYLFTNWQAFIWLFNGSCMERFSIIIHKSCNTPSIMESEHVFHTLRFKLDNVAEMRYRGANSTTWHYINATTPEFNVSLPEPWQPGSFIAQLRCSPASCSYCEWGRETTVPHKLTVAPSLTLTAQKISPGKQKVCIEWKFAQSAHADEYILKVQREPASCRNRFLSMSLPSTGFQHQLNLSMAYFIVSVCAKNKAGESPTASSLVPLLPAPDLPGKIFAAAHENRIFLTWTPKFLDNFFVVDWGTDPLSMGNKIEMQQMENYSLSVPKSTKPYTIKIHLYDRQTCGDVTQETTFGITHIYGEEGVPRTGPVNITIRNITARSAAIQWHEIPKEERLGFLVGYRLYITDVTRNQTLHILVNDPTQMHYQLTELRSGNEYEVRISGRTKKGDGIPSTAYAFRTLSNARTVFVIICMTCIGVGLFVSVGTVLLSRKKDSFFPDVPDPQHSNIVNISKKTTAKQWEKVPTLLFLQDDCSWDAVGVEVIENGESLQLGSSTKENSSLRMEETPLHDTKPELSTGIRARTSSGTFNMASSSKSFKDAPLLTNHSASTMTVTQNSNVKTQAFYDYIREVPRTGMLMYKQAEQIQLVSMHPIPYS</sequence>
<evidence type="ECO:0000256" key="4">
    <source>
        <dbReference type="ARBA" id="ARBA00022553"/>
    </source>
</evidence>
<dbReference type="InterPro" id="IPR003961">
    <property type="entry name" value="FN3_dom"/>
</dbReference>
<evidence type="ECO:0000256" key="11">
    <source>
        <dbReference type="ARBA" id="ARBA00023170"/>
    </source>
</evidence>
<evidence type="ECO:0000256" key="7">
    <source>
        <dbReference type="ARBA" id="ARBA00022737"/>
    </source>
</evidence>
<keyword evidence="4" id="KW-0597">Phosphoprotein</keyword>
<evidence type="ECO:0000256" key="1">
    <source>
        <dbReference type="ARBA" id="ARBA00004251"/>
    </source>
</evidence>
<keyword evidence="11" id="KW-0675">Receptor</keyword>
<evidence type="ECO:0000256" key="2">
    <source>
        <dbReference type="ARBA" id="ARBA00008921"/>
    </source>
</evidence>
<evidence type="ECO:0000256" key="10">
    <source>
        <dbReference type="ARBA" id="ARBA00023157"/>
    </source>
</evidence>
<feature type="compositionally biased region" description="Basic and acidic residues" evidence="13">
    <location>
        <begin position="616"/>
        <end position="627"/>
    </location>
</feature>